<dbReference type="PANTHER" id="PTHR32196">
    <property type="entry name" value="ABC TRANSPORTER PERMEASE PROTEIN YPHD-RELATED-RELATED"/>
    <property type="match status" value="1"/>
</dbReference>
<proteinExistence type="predicted"/>
<evidence type="ECO:0000256" key="1">
    <source>
        <dbReference type="ARBA" id="ARBA00004651"/>
    </source>
</evidence>
<evidence type="ECO:0000256" key="5">
    <source>
        <dbReference type="ARBA" id="ARBA00023136"/>
    </source>
</evidence>
<feature type="transmembrane region" description="Helical" evidence="7">
    <location>
        <begin position="315"/>
        <end position="331"/>
    </location>
</feature>
<evidence type="ECO:0000313" key="8">
    <source>
        <dbReference type="EMBL" id="ADB49694.1"/>
    </source>
</evidence>
<evidence type="ECO:0000313" key="9">
    <source>
        <dbReference type="Proteomes" id="UP000008229"/>
    </source>
</evidence>
<accession>D3FEM0</accession>
<dbReference type="OrthoDB" id="9808136at2"/>
<comment type="subcellular location">
    <subcellularLocation>
        <location evidence="1">Cell membrane</location>
        <topology evidence="1">Multi-pass membrane protein</topology>
    </subcellularLocation>
</comment>
<evidence type="ECO:0000256" key="3">
    <source>
        <dbReference type="ARBA" id="ARBA00022692"/>
    </source>
</evidence>
<dbReference type="CDD" id="cd06579">
    <property type="entry name" value="TM_PBP1_transp_AraH_like"/>
    <property type="match status" value="1"/>
</dbReference>
<keyword evidence="3 7" id="KW-0812">Transmembrane</keyword>
<feature type="transmembrane region" description="Helical" evidence="7">
    <location>
        <begin position="146"/>
        <end position="165"/>
    </location>
</feature>
<dbReference type="AlphaFoldDB" id="D3FEM0"/>
<dbReference type="EMBL" id="CP001854">
    <property type="protein sequence ID" value="ADB49694.1"/>
    <property type="molecule type" value="Genomic_DNA"/>
</dbReference>
<sequence>MTSTPPALTTTTHDDQSAAPAPAFARQSRGRRLTSQWGSELALAGLIVLIGAAIGVSNDAFLTQGNLVNVMRAVAVIGIAAIGATLVIIAGNLDLSVGSVLGYSGLVGALAMHGQIPALGIPAAIAVGVAVGLANGLLVTYGRVNPFIVTLGMLSVVRGLALITTNGTPQEVPESLLFIGQGEVAGIPVSVILLLALVVIAQWFLSRTITGRRITAVGDNPKAAFLAGIPVRRTIITAFVLGGAFAAIAGIVNASNLALATTDAGAGLELDIIAAVIIGGASLTGGRGSIIGALLGATLLALLRNAFVLLQLSPYLQVTTIGAVIILAALIDQLRLRRAERT</sequence>
<dbReference type="InterPro" id="IPR001851">
    <property type="entry name" value="ABC_transp_permease"/>
</dbReference>
<dbReference type="Pfam" id="PF02653">
    <property type="entry name" value="BPD_transp_2"/>
    <property type="match status" value="1"/>
</dbReference>
<feature type="transmembrane region" description="Helical" evidence="7">
    <location>
        <begin position="113"/>
        <end position="134"/>
    </location>
</feature>
<feature type="transmembrane region" description="Helical" evidence="7">
    <location>
        <begin position="235"/>
        <end position="252"/>
    </location>
</feature>
<dbReference type="GO" id="GO:0005886">
    <property type="term" value="C:plasma membrane"/>
    <property type="evidence" value="ECO:0007669"/>
    <property type="project" value="UniProtKB-SubCell"/>
</dbReference>
<feature type="transmembrane region" description="Helical" evidence="7">
    <location>
        <begin position="264"/>
        <end position="283"/>
    </location>
</feature>
<feature type="compositionally biased region" description="Low complexity" evidence="6">
    <location>
        <begin position="1"/>
        <end position="11"/>
    </location>
</feature>
<dbReference type="Proteomes" id="UP000008229">
    <property type="component" value="Chromosome"/>
</dbReference>
<feature type="transmembrane region" description="Helical" evidence="7">
    <location>
        <begin position="73"/>
        <end position="93"/>
    </location>
</feature>
<gene>
    <name evidence="8" type="ordered locus">Cwoe_1265</name>
</gene>
<name>D3FEM0_CONWI</name>
<dbReference type="STRING" id="469383.Cwoe_1265"/>
<evidence type="ECO:0000256" key="7">
    <source>
        <dbReference type="SAM" id="Phobius"/>
    </source>
</evidence>
<keyword evidence="4 7" id="KW-1133">Transmembrane helix</keyword>
<evidence type="ECO:0000256" key="4">
    <source>
        <dbReference type="ARBA" id="ARBA00022989"/>
    </source>
</evidence>
<feature type="transmembrane region" description="Helical" evidence="7">
    <location>
        <begin position="41"/>
        <end position="61"/>
    </location>
</feature>
<keyword evidence="9" id="KW-1185">Reference proteome</keyword>
<dbReference type="HOGENOM" id="CLU_028880_2_2_11"/>
<organism evidence="8 9">
    <name type="scientific">Conexibacter woesei (strain DSM 14684 / CCUG 47730 / CIP 108061 / JCM 11494 / NBRC 100937 / ID131577)</name>
    <dbReference type="NCBI Taxonomy" id="469383"/>
    <lineage>
        <taxon>Bacteria</taxon>
        <taxon>Bacillati</taxon>
        <taxon>Actinomycetota</taxon>
        <taxon>Thermoleophilia</taxon>
        <taxon>Solirubrobacterales</taxon>
        <taxon>Conexibacteraceae</taxon>
        <taxon>Conexibacter</taxon>
    </lineage>
</organism>
<dbReference type="PANTHER" id="PTHR32196:SF72">
    <property type="entry name" value="RIBOSE IMPORT PERMEASE PROTEIN RBSC"/>
    <property type="match status" value="1"/>
</dbReference>
<keyword evidence="2" id="KW-1003">Cell membrane</keyword>
<feature type="region of interest" description="Disordered" evidence="6">
    <location>
        <begin position="1"/>
        <end position="22"/>
    </location>
</feature>
<reference evidence="8 9" key="1">
    <citation type="journal article" date="2010" name="Stand. Genomic Sci.">
        <title>Complete genome sequence of Conexibacter woesei type strain (ID131577).</title>
        <authorList>
            <person name="Pukall R."/>
            <person name="Lapidus A."/>
            <person name="Glavina Del Rio T."/>
            <person name="Copeland A."/>
            <person name="Tice H."/>
            <person name="Cheng J.-F."/>
            <person name="Lucas S."/>
            <person name="Chen F."/>
            <person name="Nolan M."/>
            <person name="Bruce D."/>
            <person name="Goodwin L."/>
            <person name="Pitluck S."/>
            <person name="Mavromatis K."/>
            <person name="Ivanova N."/>
            <person name="Ovchinnikova G."/>
            <person name="Pati A."/>
            <person name="Chen A."/>
            <person name="Palaniappan K."/>
            <person name="Land M."/>
            <person name="Hauser L."/>
            <person name="Chang Y.-J."/>
            <person name="Jeffries C.D."/>
            <person name="Chain P."/>
            <person name="Meincke L."/>
            <person name="Sims D."/>
            <person name="Brettin T."/>
            <person name="Detter J.C."/>
            <person name="Rohde M."/>
            <person name="Goeker M."/>
            <person name="Bristow J."/>
            <person name="Eisen J.A."/>
            <person name="Markowitz V."/>
            <person name="Kyrpides N.C."/>
            <person name="Klenk H.-P."/>
            <person name="Hugenholtz P."/>
        </authorList>
    </citation>
    <scope>NUCLEOTIDE SEQUENCE [LARGE SCALE GENOMIC DNA]</scope>
    <source>
        <strain evidence="9">DSM 14684 / CIP 108061 / JCM 11494 / NBRC 100937 / ID131577</strain>
    </source>
</reference>
<reference evidence="9" key="2">
    <citation type="submission" date="2010-01" db="EMBL/GenBank/DDBJ databases">
        <title>The complete genome of Conexibacter woesei DSM 14684.</title>
        <authorList>
            <consortium name="US DOE Joint Genome Institute (JGI-PGF)"/>
            <person name="Lucas S."/>
            <person name="Copeland A."/>
            <person name="Lapidus A."/>
            <person name="Glavina del Rio T."/>
            <person name="Dalin E."/>
            <person name="Tice H."/>
            <person name="Bruce D."/>
            <person name="Goodwin L."/>
            <person name="Pitluck S."/>
            <person name="Kyrpides N."/>
            <person name="Mavromatis K."/>
            <person name="Ivanova N."/>
            <person name="Mikhailova N."/>
            <person name="Chertkov O."/>
            <person name="Brettin T."/>
            <person name="Detter J.C."/>
            <person name="Han C."/>
            <person name="Larimer F."/>
            <person name="Land M."/>
            <person name="Hauser L."/>
            <person name="Markowitz V."/>
            <person name="Cheng J.-F."/>
            <person name="Hugenholtz P."/>
            <person name="Woyke T."/>
            <person name="Wu D."/>
            <person name="Pukall R."/>
            <person name="Steenblock K."/>
            <person name="Schneider S."/>
            <person name="Klenk H.-P."/>
            <person name="Eisen J.A."/>
        </authorList>
    </citation>
    <scope>NUCLEOTIDE SEQUENCE [LARGE SCALE GENOMIC DNA]</scope>
    <source>
        <strain evidence="9">DSM 14684 / CIP 108061 / JCM 11494 / NBRC 100937 / ID131577</strain>
    </source>
</reference>
<feature type="transmembrane region" description="Helical" evidence="7">
    <location>
        <begin position="185"/>
        <end position="205"/>
    </location>
</feature>
<dbReference type="KEGG" id="cwo:Cwoe_1265"/>
<dbReference type="GO" id="GO:0022857">
    <property type="term" value="F:transmembrane transporter activity"/>
    <property type="evidence" value="ECO:0007669"/>
    <property type="project" value="InterPro"/>
</dbReference>
<dbReference type="eggNOG" id="COG1172">
    <property type="taxonomic scope" value="Bacteria"/>
</dbReference>
<protein>
    <submittedName>
        <fullName evidence="8">Inner-membrane translocator</fullName>
    </submittedName>
</protein>
<evidence type="ECO:0000256" key="2">
    <source>
        <dbReference type="ARBA" id="ARBA00022475"/>
    </source>
</evidence>
<keyword evidence="5 7" id="KW-0472">Membrane</keyword>
<evidence type="ECO:0000256" key="6">
    <source>
        <dbReference type="SAM" id="MobiDB-lite"/>
    </source>
</evidence>